<dbReference type="EMBL" id="SRYM01000038">
    <property type="protein sequence ID" value="TGY56210.1"/>
    <property type="molecule type" value="Genomic_DNA"/>
</dbReference>
<dbReference type="InterPro" id="IPR006645">
    <property type="entry name" value="NGN-like_dom"/>
</dbReference>
<evidence type="ECO:0000256" key="3">
    <source>
        <dbReference type="ARBA" id="ARBA00023163"/>
    </source>
</evidence>
<protein>
    <submittedName>
        <fullName evidence="5">Transcriptional regulator</fullName>
    </submittedName>
</protein>
<evidence type="ECO:0000313" key="6">
    <source>
        <dbReference type="EMBL" id="TGY56210.1"/>
    </source>
</evidence>
<dbReference type="AlphaFoldDB" id="A0A3L7ZQK4"/>
<sequence>MRTNVSKPVLDSVPPKGIDAVGVGGTIPTIPSQGGKPERKRWYIAIVNNKSEKLCVDRLEKRVASQPEGEKDYEVYVASQKEMTLTAAGKRKWVERILFRSIVFIRCTDTLRKKEIVRLPYIKRFMVNIAGERRGGIRPVAFIPDDQMVKLRRMVNDSDEPVTIDPRPIPLGSKVRINGGNLRGLEGNVLEAPDGGTSFVIRIDLLGCAKVNISRDLLDILP</sequence>
<evidence type="ECO:0000313" key="8">
    <source>
        <dbReference type="Proteomes" id="UP000310032"/>
    </source>
</evidence>
<reference evidence="5 7" key="1">
    <citation type="submission" date="2018-09" db="EMBL/GenBank/DDBJ databases">
        <title>Murine metabolic-syndrome-specific gut microbial biobank.</title>
        <authorList>
            <person name="Liu C."/>
        </authorList>
    </citation>
    <scope>NUCLEOTIDE SEQUENCE [LARGE SCALE GENOMIC DNA]</scope>
    <source>
        <strain evidence="5 7">8-P5</strain>
    </source>
</reference>
<accession>A0A3L7ZQK4</accession>
<organism evidence="5 7">
    <name type="scientific">Parabacteroides distasonis</name>
    <dbReference type="NCBI Taxonomy" id="823"/>
    <lineage>
        <taxon>Bacteria</taxon>
        <taxon>Pseudomonadati</taxon>
        <taxon>Bacteroidota</taxon>
        <taxon>Bacteroidia</taxon>
        <taxon>Bacteroidales</taxon>
        <taxon>Tannerellaceae</taxon>
        <taxon>Parabacteroides</taxon>
    </lineage>
</organism>
<dbReference type="PANTHER" id="PTHR30265:SF4">
    <property type="entry name" value="KOW MOTIF FAMILY PROTEIN, EXPRESSED"/>
    <property type="match status" value="1"/>
</dbReference>
<evidence type="ECO:0000313" key="5">
    <source>
        <dbReference type="EMBL" id="RLT73202.1"/>
    </source>
</evidence>
<dbReference type="InterPro" id="IPR043425">
    <property type="entry name" value="NusG-like"/>
</dbReference>
<reference evidence="6 8" key="2">
    <citation type="submission" date="2019-04" db="EMBL/GenBank/DDBJ databases">
        <title>Microbes associate with the intestines of laboratory mice.</title>
        <authorList>
            <person name="Navarre W."/>
            <person name="Wong E."/>
            <person name="Huang K."/>
            <person name="Tropini C."/>
            <person name="Ng K."/>
            <person name="Yu B."/>
        </authorList>
    </citation>
    <scope>NUCLEOTIDE SEQUENCE [LARGE SCALE GENOMIC DNA]</scope>
    <source>
        <strain evidence="6 8">NM39_I3</strain>
    </source>
</reference>
<name>A0A3L7ZQK4_PARDI</name>
<evidence type="ECO:0000259" key="4">
    <source>
        <dbReference type="Pfam" id="PF02357"/>
    </source>
</evidence>
<evidence type="ECO:0000256" key="2">
    <source>
        <dbReference type="ARBA" id="ARBA00023015"/>
    </source>
</evidence>
<dbReference type="GO" id="GO:0031564">
    <property type="term" value="P:transcription antitermination"/>
    <property type="evidence" value="ECO:0007669"/>
    <property type="project" value="UniProtKB-KW"/>
</dbReference>
<feature type="domain" description="NusG-like N-terminal" evidence="4">
    <location>
        <begin position="40"/>
        <end position="150"/>
    </location>
</feature>
<dbReference type="OrthoDB" id="9796143at2"/>
<keyword evidence="1" id="KW-0889">Transcription antitermination</keyword>
<keyword evidence="3" id="KW-0804">Transcription</keyword>
<dbReference type="Pfam" id="PF02357">
    <property type="entry name" value="NusG"/>
    <property type="match status" value="1"/>
</dbReference>
<dbReference type="EMBL" id="RAYI01000020">
    <property type="protein sequence ID" value="RLT73202.1"/>
    <property type="molecule type" value="Genomic_DNA"/>
</dbReference>
<keyword evidence="2" id="KW-0805">Transcription regulation</keyword>
<dbReference type="InterPro" id="IPR036735">
    <property type="entry name" value="NGN_dom_sf"/>
</dbReference>
<dbReference type="Proteomes" id="UP000278164">
    <property type="component" value="Unassembled WGS sequence"/>
</dbReference>
<proteinExistence type="predicted"/>
<dbReference type="RefSeq" id="WP_121736360.1">
    <property type="nucleotide sequence ID" value="NZ_QXXG01000032.1"/>
</dbReference>
<dbReference type="PANTHER" id="PTHR30265">
    <property type="entry name" value="RHO-INTERACTING TRANSCRIPTION TERMINATION FACTOR NUSG"/>
    <property type="match status" value="1"/>
</dbReference>
<dbReference type="Gene3D" id="3.30.70.940">
    <property type="entry name" value="NusG, N-terminal domain"/>
    <property type="match status" value="1"/>
</dbReference>
<evidence type="ECO:0000313" key="7">
    <source>
        <dbReference type="Proteomes" id="UP000278164"/>
    </source>
</evidence>
<dbReference type="GO" id="GO:0006354">
    <property type="term" value="P:DNA-templated transcription elongation"/>
    <property type="evidence" value="ECO:0007669"/>
    <property type="project" value="InterPro"/>
</dbReference>
<evidence type="ECO:0000256" key="1">
    <source>
        <dbReference type="ARBA" id="ARBA00022814"/>
    </source>
</evidence>
<gene>
    <name evidence="5" type="ORF">D7V78_11695</name>
    <name evidence="6" type="ORF">E5342_12740</name>
</gene>
<dbReference type="SUPFAM" id="SSF82679">
    <property type="entry name" value="N-utilization substance G protein NusG, N-terminal domain"/>
    <property type="match status" value="1"/>
</dbReference>
<comment type="caution">
    <text evidence="5">The sequence shown here is derived from an EMBL/GenBank/DDBJ whole genome shotgun (WGS) entry which is preliminary data.</text>
</comment>
<dbReference type="Proteomes" id="UP000310032">
    <property type="component" value="Unassembled WGS sequence"/>
</dbReference>